<accession>A0A6N2VX96</accession>
<gene>
    <name evidence="1" type="ORF">CNLFYP112_02971</name>
</gene>
<sequence>MAVDLTKAKAYRFGKKDLITLVNSFEMAMGNAQCVMGFDKHSYPLSVPVTVMDRSIYEFCTTVCSISLIMLKSPSEKKYSKIFYEVTRGVIQKANFNNFNIEVLGKIDGALLTVSPSVK</sequence>
<proteinExistence type="predicted"/>
<dbReference type="EMBL" id="CACRTG010000041">
    <property type="protein sequence ID" value="VYT34620.1"/>
    <property type="molecule type" value="Genomic_DNA"/>
</dbReference>
<name>A0A6N2VX96_9FIRM</name>
<dbReference type="AlphaFoldDB" id="A0A6N2VX96"/>
<protein>
    <submittedName>
        <fullName evidence="1">Uncharacterized protein</fullName>
    </submittedName>
</protein>
<organism evidence="1">
    <name type="scientific">[Clostridium] nexile</name>
    <dbReference type="NCBI Taxonomy" id="29361"/>
    <lineage>
        <taxon>Bacteria</taxon>
        <taxon>Bacillati</taxon>
        <taxon>Bacillota</taxon>
        <taxon>Clostridia</taxon>
        <taxon>Lachnospirales</taxon>
        <taxon>Lachnospiraceae</taxon>
        <taxon>Tyzzerella</taxon>
    </lineage>
</organism>
<reference evidence="1" key="1">
    <citation type="submission" date="2019-11" db="EMBL/GenBank/DDBJ databases">
        <authorList>
            <person name="Feng L."/>
        </authorList>
    </citation>
    <scope>NUCLEOTIDE SEQUENCE</scope>
    <source>
        <strain evidence="1">CnexileLFYP112</strain>
    </source>
</reference>
<evidence type="ECO:0000313" key="1">
    <source>
        <dbReference type="EMBL" id="VYT34620.1"/>
    </source>
</evidence>